<dbReference type="Proteomes" id="UP000462760">
    <property type="component" value="Unassembled WGS sequence"/>
</dbReference>
<sequence>MGDDLLFTVPEVAEILKVNNNKVYDLFKAGLLVPLKLGRLKVSRYELIAFVEAYKGKDLTDLNNVKNID</sequence>
<dbReference type="RefSeq" id="WP_154484340.1">
    <property type="nucleotide sequence ID" value="NZ_VULR01000009.1"/>
</dbReference>
<reference evidence="2 3" key="1">
    <citation type="submission" date="2019-08" db="EMBL/GenBank/DDBJ databases">
        <title>In-depth cultivation of the pig gut microbiome towards novel bacterial diversity and tailored functional studies.</title>
        <authorList>
            <person name="Wylensek D."/>
            <person name="Hitch T.C.A."/>
            <person name="Clavel T."/>
        </authorList>
    </citation>
    <scope>NUCLEOTIDE SEQUENCE [LARGE SCALE GENOMIC DNA]</scope>
    <source>
        <strain evidence="2 3">Med78-601-WT-4W-RMD-3</strain>
    </source>
</reference>
<protein>
    <submittedName>
        <fullName evidence="2">Helix-turn-helix domain-containing protein</fullName>
    </submittedName>
</protein>
<evidence type="ECO:0000313" key="3">
    <source>
        <dbReference type="Proteomes" id="UP000462760"/>
    </source>
</evidence>
<organism evidence="2 3">
    <name type="scientific">Anaerosalibacter bizertensis</name>
    <dbReference type="NCBI Taxonomy" id="932217"/>
    <lineage>
        <taxon>Bacteria</taxon>
        <taxon>Bacillati</taxon>
        <taxon>Bacillota</taxon>
        <taxon>Tissierellia</taxon>
        <taxon>Tissierellales</taxon>
        <taxon>Sporanaerobacteraceae</taxon>
        <taxon>Anaerosalibacter</taxon>
    </lineage>
</organism>
<dbReference type="AlphaFoldDB" id="A0A844FI36"/>
<dbReference type="EMBL" id="VULR01000009">
    <property type="protein sequence ID" value="MSS43664.1"/>
    <property type="molecule type" value="Genomic_DNA"/>
</dbReference>
<comment type="caution">
    <text evidence="2">The sequence shown here is derived from an EMBL/GenBank/DDBJ whole genome shotgun (WGS) entry which is preliminary data.</text>
</comment>
<dbReference type="Pfam" id="PF12728">
    <property type="entry name" value="HTH_17"/>
    <property type="match status" value="1"/>
</dbReference>
<feature type="domain" description="Helix-turn-helix" evidence="1">
    <location>
        <begin position="6"/>
        <end position="53"/>
    </location>
</feature>
<name>A0A844FI36_9FIRM</name>
<accession>A0A844FI36</accession>
<gene>
    <name evidence="2" type="ORF">FYJ27_07990</name>
</gene>
<dbReference type="OrthoDB" id="2083128at2"/>
<evidence type="ECO:0000259" key="1">
    <source>
        <dbReference type="Pfam" id="PF12728"/>
    </source>
</evidence>
<proteinExistence type="predicted"/>
<evidence type="ECO:0000313" key="2">
    <source>
        <dbReference type="EMBL" id="MSS43664.1"/>
    </source>
</evidence>
<dbReference type="InterPro" id="IPR041657">
    <property type="entry name" value="HTH_17"/>
</dbReference>